<comment type="subunit">
    <text evidence="4">Homotetramer.</text>
</comment>
<evidence type="ECO:0000256" key="7">
    <source>
        <dbReference type="ARBA" id="ARBA00022723"/>
    </source>
</evidence>
<keyword evidence="8" id="KW-0378">Hydrolase</keyword>
<evidence type="ECO:0000256" key="4">
    <source>
        <dbReference type="ARBA" id="ARBA00011881"/>
    </source>
</evidence>
<evidence type="ECO:0000313" key="14">
    <source>
        <dbReference type="Proteomes" id="UP000018731"/>
    </source>
</evidence>
<comment type="cofactor">
    <cofactor evidence="2 12">
        <name>Mg(2+)</name>
        <dbReference type="ChEBI" id="CHEBI:18420"/>
    </cofactor>
</comment>
<proteinExistence type="inferred from homology"/>
<dbReference type="SFLD" id="SFLDG01138">
    <property type="entry name" value="C1.6.2:_Deoxy-d-mannose-octulo"/>
    <property type="match status" value="1"/>
</dbReference>
<dbReference type="PANTHER" id="PTHR21485:SF6">
    <property type="entry name" value="N-ACYLNEURAMINATE CYTIDYLYLTRANSFERASE-RELATED"/>
    <property type="match status" value="1"/>
</dbReference>
<dbReference type="HOGENOM" id="CLU_106694_1_0_7"/>
<dbReference type="OrthoDB" id="9805604at2"/>
<dbReference type="RefSeq" id="WP_023928013.1">
    <property type="nucleotide sequence ID" value="NZ_KI669454.1"/>
</dbReference>
<dbReference type="STRING" id="1357400.HMPREF2086_01271"/>
<feature type="binding site" evidence="12">
    <location>
        <position position="10"/>
    </location>
    <ligand>
        <name>substrate</name>
    </ligand>
</feature>
<evidence type="ECO:0000256" key="9">
    <source>
        <dbReference type="ARBA" id="ARBA00022842"/>
    </source>
</evidence>
<dbReference type="NCBIfam" id="TIGR01670">
    <property type="entry name" value="KdsC-phosphatas"/>
    <property type="match status" value="1"/>
</dbReference>
<sequence length="172" mass="18881">MIKLLLIDVDGTLTDGKITLIENPQTNSIMESKSFNIKDGLGIVAWLKMGKEVALISGRESPSTRARAEELGITRVFLGVEDKASTARKIMSGLEVQKNEVACIGDDVNDLAMFSQSGLRFAPADANMQIKKHADIVLNSRGGEGAVREMIDFIISRDEKEQAEFLALYHKI</sequence>
<dbReference type="InterPro" id="IPR050793">
    <property type="entry name" value="CMP-NeuNAc_synthase"/>
</dbReference>
<accession>V8C9S9</accession>
<evidence type="ECO:0000313" key="13">
    <source>
        <dbReference type="EMBL" id="ETD23466.1"/>
    </source>
</evidence>
<dbReference type="eggNOG" id="COG1778">
    <property type="taxonomic scope" value="Bacteria"/>
</dbReference>
<evidence type="ECO:0000256" key="3">
    <source>
        <dbReference type="ARBA" id="ARBA00005893"/>
    </source>
</evidence>
<evidence type="ECO:0000256" key="1">
    <source>
        <dbReference type="ARBA" id="ARBA00000898"/>
    </source>
</evidence>
<evidence type="ECO:0000256" key="11">
    <source>
        <dbReference type="ARBA" id="ARBA00031051"/>
    </source>
</evidence>
<dbReference type="PIRSF" id="PIRSF006118">
    <property type="entry name" value="KDO8-P_Ptase"/>
    <property type="match status" value="1"/>
</dbReference>
<dbReference type="PATRIC" id="fig|1357400.3.peg.1704"/>
<dbReference type="EC" id="3.1.3.45" evidence="5"/>
<dbReference type="GO" id="GO:0009103">
    <property type="term" value="P:lipopolysaccharide biosynthetic process"/>
    <property type="evidence" value="ECO:0007669"/>
    <property type="project" value="UniProtKB-KW"/>
</dbReference>
<dbReference type="FunFam" id="3.40.50.1000:FF:000029">
    <property type="entry name" value="3-deoxy-D-manno-octulosonate 8-phosphate phosphatase KdsC"/>
    <property type="match status" value="1"/>
</dbReference>
<dbReference type="SFLD" id="SFLDG01136">
    <property type="entry name" value="C1.6:_Phosphoserine_Phosphatas"/>
    <property type="match status" value="1"/>
</dbReference>
<reference evidence="13 14" key="1">
    <citation type="journal article" date="2014" name="Genome Announc.">
        <title>Draft genome sequences of six enterohepatic helicobacter species isolated from humans and one from rhesus macaques.</title>
        <authorList>
            <person name="Shen Z."/>
            <person name="Sheh A."/>
            <person name="Young S.K."/>
            <person name="Abouelliel A."/>
            <person name="Ward D.V."/>
            <person name="Earl A.M."/>
            <person name="Fox J.G."/>
        </authorList>
    </citation>
    <scope>NUCLEOTIDE SEQUENCE [LARGE SCALE GENOMIC DNA]</scope>
    <source>
        <strain evidence="13 14">MIT 99-5501</strain>
    </source>
</reference>
<dbReference type="GO" id="GO:0019143">
    <property type="term" value="F:3-deoxy-manno-octulosonate-8-phosphatase activity"/>
    <property type="evidence" value="ECO:0007669"/>
    <property type="project" value="UniProtKB-EC"/>
</dbReference>
<dbReference type="PANTHER" id="PTHR21485">
    <property type="entry name" value="HAD SUPERFAMILY MEMBERS CMAS AND KDSC"/>
    <property type="match status" value="1"/>
</dbReference>
<dbReference type="AlphaFoldDB" id="V8C9S9"/>
<keyword evidence="7 12" id="KW-0479">Metal-binding</keyword>
<comment type="similarity">
    <text evidence="3">Belongs to the KdsC family.</text>
</comment>
<dbReference type="InterPro" id="IPR023214">
    <property type="entry name" value="HAD_sf"/>
</dbReference>
<evidence type="ECO:0000256" key="8">
    <source>
        <dbReference type="ARBA" id="ARBA00022801"/>
    </source>
</evidence>
<organism evidence="13 14">
    <name type="scientific">Helicobacter macacae MIT 99-5501</name>
    <dbReference type="NCBI Taxonomy" id="1357400"/>
    <lineage>
        <taxon>Bacteria</taxon>
        <taxon>Pseudomonadati</taxon>
        <taxon>Campylobacterota</taxon>
        <taxon>Epsilonproteobacteria</taxon>
        <taxon>Campylobacterales</taxon>
        <taxon>Helicobacteraceae</taxon>
        <taxon>Helicobacter</taxon>
    </lineage>
</organism>
<dbReference type="Proteomes" id="UP000018731">
    <property type="component" value="Unassembled WGS sequence"/>
</dbReference>
<dbReference type="Pfam" id="PF08282">
    <property type="entry name" value="Hydrolase_3"/>
    <property type="match status" value="1"/>
</dbReference>
<dbReference type="CDD" id="cd01630">
    <property type="entry name" value="HAD_KDO-like"/>
    <property type="match status" value="1"/>
</dbReference>
<dbReference type="InterPro" id="IPR036412">
    <property type="entry name" value="HAD-like_sf"/>
</dbReference>
<gene>
    <name evidence="13" type="ORF">HMPREF2086_01271</name>
</gene>
<evidence type="ECO:0000256" key="5">
    <source>
        <dbReference type="ARBA" id="ARBA00013066"/>
    </source>
</evidence>
<feature type="binding site" evidence="12">
    <location>
        <position position="106"/>
    </location>
    <ligand>
        <name>Mg(2+)</name>
        <dbReference type="ChEBI" id="CHEBI:18420"/>
    </ligand>
</feature>
<keyword evidence="9 12" id="KW-0460">Magnesium</keyword>
<comment type="caution">
    <text evidence="13">The sequence shown here is derived from an EMBL/GenBank/DDBJ whole genome shotgun (WGS) entry which is preliminary data.</text>
</comment>
<evidence type="ECO:0000256" key="6">
    <source>
        <dbReference type="ARBA" id="ARBA00020092"/>
    </source>
</evidence>
<protein>
    <recommendedName>
        <fullName evidence="6">3-deoxy-D-manno-octulosonate 8-phosphate phosphatase KdsC</fullName>
        <ecNumber evidence="5">3.1.3.45</ecNumber>
    </recommendedName>
    <alternativeName>
        <fullName evidence="11">KDO 8-P phosphatase</fullName>
    </alternativeName>
</protein>
<dbReference type="GO" id="GO:0008781">
    <property type="term" value="F:N-acylneuraminate cytidylyltransferase activity"/>
    <property type="evidence" value="ECO:0007669"/>
    <property type="project" value="TreeGrafter"/>
</dbReference>
<dbReference type="EMBL" id="AZJI01000005">
    <property type="protein sequence ID" value="ETD23466.1"/>
    <property type="molecule type" value="Genomic_DNA"/>
</dbReference>
<dbReference type="Gene3D" id="3.40.50.1000">
    <property type="entry name" value="HAD superfamily/HAD-like"/>
    <property type="match status" value="1"/>
</dbReference>
<evidence type="ECO:0000256" key="12">
    <source>
        <dbReference type="PIRSR" id="PIRSR006118-2"/>
    </source>
</evidence>
<dbReference type="SFLD" id="SFLDS00003">
    <property type="entry name" value="Haloacid_Dehalogenase"/>
    <property type="match status" value="1"/>
</dbReference>
<feature type="binding site" evidence="12">
    <location>
        <position position="8"/>
    </location>
    <ligand>
        <name>Mg(2+)</name>
        <dbReference type="ChEBI" id="CHEBI:18420"/>
    </ligand>
</feature>
<dbReference type="InterPro" id="IPR010023">
    <property type="entry name" value="KdsC_fam"/>
</dbReference>
<keyword evidence="10" id="KW-0448">Lipopolysaccharide biosynthesis</keyword>
<dbReference type="SUPFAM" id="SSF56784">
    <property type="entry name" value="HAD-like"/>
    <property type="match status" value="1"/>
</dbReference>
<keyword evidence="14" id="KW-1185">Reference proteome</keyword>
<dbReference type="GO" id="GO:0046872">
    <property type="term" value="F:metal ion binding"/>
    <property type="evidence" value="ECO:0007669"/>
    <property type="project" value="UniProtKB-KW"/>
</dbReference>
<comment type="catalytic activity">
    <reaction evidence="1">
        <text>3-deoxy-alpha-D-manno-2-octulosonate-8-phosphate + H2O = 3-deoxy-alpha-D-manno-oct-2-ulosonate + phosphate</text>
        <dbReference type="Rhea" id="RHEA:11500"/>
        <dbReference type="ChEBI" id="CHEBI:15377"/>
        <dbReference type="ChEBI" id="CHEBI:43474"/>
        <dbReference type="ChEBI" id="CHEBI:85985"/>
        <dbReference type="ChEBI" id="CHEBI:85986"/>
        <dbReference type="EC" id="3.1.3.45"/>
    </reaction>
</comment>
<name>V8C9S9_9HELI</name>
<evidence type="ECO:0000256" key="10">
    <source>
        <dbReference type="ARBA" id="ARBA00022985"/>
    </source>
</evidence>
<evidence type="ECO:0000256" key="2">
    <source>
        <dbReference type="ARBA" id="ARBA00001946"/>
    </source>
</evidence>